<protein>
    <submittedName>
        <fullName evidence="1">Uncharacterized protein</fullName>
    </submittedName>
</protein>
<reference evidence="1" key="1">
    <citation type="submission" date="2022-08" db="EMBL/GenBank/DDBJ databases">
        <title>Genome Sequence of Lecanicillium fungicola.</title>
        <authorList>
            <person name="Buettner E."/>
        </authorList>
    </citation>
    <scope>NUCLEOTIDE SEQUENCE</scope>
    <source>
        <strain evidence="1">Babe33</strain>
    </source>
</reference>
<dbReference type="Proteomes" id="UP001143910">
    <property type="component" value="Unassembled WGS sequence"/>
</dbReference>
<sequence length="399" mass="42244">MRAIQGLGAGGMNVCVNVIIVDLVPRRERAKWSGIVSLSGALGLLAGVLSGSATAQTSWRIIFYINIGIAVVAITLTVFFLQLPPVQGDKLNRLKTADWSGMVILSGSIAGLIFAVISGGSLYPWSSARIIAPLAIGGVGILVFALFENHVARKGLRQPFIPLRLFSSRTAASGYLMTFLHGMVLWAVPYYFLYFIHVCASRSLVESSILSLPAVLIVAPSAAVAGIAMSRLSHFKYFNVAGFILMAGGCIGLSTLRAKPTTGQIVAYQFFISIGGGILFPGRIVSVQAAQRRMANDDEVEVRLATSLVSFATSLGQAFGIAMGSTALQNAWDPMVRKALAAGKIDGQHVILGSQAAKATEIISKLPPAMKEAYQDIAARSVARIEVVNASANEETNSD</sequence>
<dbReference type="EMBL" id="JANJQO010003040">
    <property type="protein sequence ID" value="KAJ2965320.1"/>
    <property type="molecule type" value="Genomic_DNA"/>
</dbReference>
<evidence type="ECO:0000313" key="1">
    <source>
        <dbReference type="EMBL" id="KAJ2965320.1"/>
    </source>
</evidence>
<gene>
    <name evidence="1" type="ORF">NQ176_g10672</name>
</gene>
<comment type="caution">
    <text evidence="1">The sequence shown here is derived from an EMBL/GenBank/DDBJ whole genome shotgun (WGS) entry which is preliminary data.</text>
</comment>
<accession>A0ACC1MEV0</accession>
<proteinExistence type="predicted"/>
<organism evidence="1 2">
    <name type="scientific">Zarea fungicola</name>
    <dbReference type="NCBI Taxonomy" id="93591"/>
    <lineage>
        <taxon>Eukaryota</taxon>
        <taxon>Fungi</taxon>
        <taxon>Dikarya</taxon>
        <taxon>Ascomycota</taxon>
        <taxon>Pezizomycotina</taxon>
        <taxon>Sordariomycetes</taxon>
        <taxon>Hypocreomycetidae</taxon>
        <taxon>Hypocreales</taxon>
        <taxon>Cordycipitaceae</taxon>
        <taxon>Zarea</taxon>
    </lineage>
</organism>
<evidence type="ECO:0000313" key="2">
    <source>
        <dbReference type="Proteomes" id="UP001143910"/>
    </source>
</evidence>
<keyword evidence="2" id="KW-1185">Reference proteome</keyword>
<name>A0ACC1MEV0_9HYPO</name>